<name>A0A9X2BCQ3_9SPHI</name>
<dbReference type="Gene3D" id="3.30.750.44">
    <property type="match status" value="1"/>
</dbReference>
<accession>A0A9X2BCQ3</accession>
<dbReference type="SUPFAM" id="SSF52096">
    <property type="entry name" value="ClpP/crotonase"/>
    <property type="match status" value="1"/>
</dbReference>
<organism evidence="2 3">
    <name type="scientific">Mucilaginibacter straminoryzae</name>
    <dbReference type="NCBI Taxonomy" id="2932774"/>
    <lineage>
        <taxon>Bacteria</taxon>
        <taxon>Pseudomonadati</taxon>
        <taxon>Bacteroidota</taxon>
        <taxon>Sphingobacteriia</taxon>
        <taxon>Sphingobacteriales</taxon>
        <taxon>Sphingobacteriaceae</taxon>
        <taxon>Mucilaginibacter</taxon>
    </lineage>
</organism>
<dbReference type="PANTHER" id="PTHR11261">
    <property type="entry name" value="INTERPHOTORECEPTOR RETINOID-BINDING PROTEIN"/>
    <property type="match status" value="1"/>
</dbReference>
<dbReference type="Pfam" id="PF03572">
    <property type="entry name" value="Peptidase_S41"/>
    <property type="match status" value="1"/>
</dbReference>
<evidence type="ECO:0000259" key="1">
    <source>
        <dbReference type="SMART" id="SM00245"/>
    </source>
</evidence>
<comment type="caution">
    <text evidence="2">The sequence shown here is derived from an EMBL/GenBank/DDBJ whole genome shotgun (WGS) entry which is preliminary data.</text>
</comment>
<keyword evidence="3" id="KW-1185">Reference proteome</keyword>
<evidence type="ECO:0000313" key="2">
    <source>
        <dbReference type="EMBL" id="MCJ8211202.1"/>
    </source>
</evidence>
<dbReference type="GO" id="GO:0008236">
    <property type="term" value="F:serine-type peptidase activity"/>
    <property type="evidence" value="ECO:0007669"/>
    <property type="project" value="InterPro"/>
</dbReference>
<dbReference type="Proteomes" id="UP001139450">
    <property type="component" value="Unassembled WGS sequence"/>
</dbReference>
<proteinExistence type="predicted"/>
<dbReference type="AlphaFoldDB" id="A0A9X2BCQ3"/>
<dbReference type="InterPro" id="IPR005151">
    <property type="entry name" value="Tail-specific_protease"/>
</dbReference>
<protein>
    <submittedName>
        <fullName evidence="2">S41 family peptidase</fullName>
    </submittedName>
</protein>
<dbReference type="RefSeq" id="WP_245131604.1">
    <property type="nucleotide sequence ID" value="NZ_JALJEJ010000008.1"/>
</dbReference>
<reference evidence="2" key="1">
    <citation type="submission" date="2022-04" db="EMBL/GenBank/DDBJ databases">
        <title>Mucilaginibacter sp. RS28 isolated from freshwater.</title>
        <authorList>
            <person name="Ko S.-R."/>
        </authorList>
    </citation>
    <scope>NUCLEOTIDE SEQUENCE</scope>
    <source>
        <strain evidence="2">RS28</strain>
    </source>
</reference>
<dbReference type="Gene3D" id="3.90.226.10">
    <property type="entry name" value="2-enoyl-CoA Hydratase, Chain A, domain 1"/>
    <property type="match status" value="1"/>
</dbReference>
<sequence length="324" mass="36022">MKFITVAFITIIAYTTVSAQNLRLTKADKTKIINRTVKELQANYVNLDTARKMSQFIRQQFHHGMYDTISSPRIFAEHLTSDLLAVYHDGHLSISYEPGLTDQSGSVDTVAERQRFLNFRKKHNFGFDKAEILPGNIGYLKISGFFPTDLEGKAMALAAFRFVSNAKALILDLRENRGGEPAMVSYVCGFFFPSRTHLNDLYTRSSHSLETFWADPNTELTALQNIPIYILTSKTTFSAGEELTYDLQTQKRAMVIGEATGGGAHPVQPFPLVKGFIANIPYARAINPVTQTNWEGKGVQPDLVVPADQALSAAVKLAGEQTKH</sequence>
<dbReference type="GO" id="GO:0006508">
    <property type="term" value="P:proteolysis"/>
    <property type="evidence" value="ECO:0007669"/>
    <property type="project" value="InterPro"/>
</dbReference>
<dbReference type="Pfam" id="PF11918">
    <property type="entry name" value="Peptidase_S41_N"/>
    <property type="match status" value="1"/>
</dbReference>
<feature type="domain" description="Tail specific protease" evidence="1">
    <location>
        <begin position="93"/>
        <end position="306"/>
    </location>
</feature>
<dbReference type="CDD" id="cd07563">
    <property type="entry name" value="Peptidase_S41_IRBP"/>
    <property type="match status" value="1"/>
</dbReference>
<dbReference type="EMBL" id="JALJEJ010000008">
    <property type="protein sequence ID" value="MCJ8211202.1"/>
    <property type="molecule type" value="Genomic_DNA"/>
</dbReference>
<evidence type="ECO:0000313" key="3">
    <source>
        <dbReference type="Proteomes" id="UP001139450"/>
    </source>
</evidence>
<dbReference type="SMART" id="SM00245">
    <property type="entry name" value="TSPc"/>
    <property type="match status" value="1"/>
</dbReference>
<dbReference type="InterPro" id="IPR029045">
    <property type="entry name" value="ClpP/crotonase-like_dom_sf"/>
</dbReference>
<gene>
    <name evidence="2" type="ORF">MUY27_15900</name>
</gene>
<dbReference type="PANTHER" id="PTHR11261:SF3">
    <property type="entry name" value="RETINOL-BINDING PROTEIN 3"/>
    <property type="match status" value="1"/>
</dbReference>